<evidence type="ECO:0000313" key="3">
    <source>
        <dbReference type="EMBL" id="UGS36042.1"/>
    </source>
</evidence>
<dbReference type="Pfam" id="PF00866">
    <property type="entry name" value="Ring_hydroxyl_B"/>
    <property type="match status" value="1"/>
</dbReference>
<dbReference type="GO" id="GO:0019380">
    <property type="term" value="P:3-phenylpropionate catabolic process"/>
    <property type="evidence" value="ECO:0007669"/>
    <property type="project" value="TreeGrafter"/>
</dbReference>
<evidence type="ECO:0000256" key="2">
    <source>
        <dbReference type="ARBA" id="ARBA00023002"/>
    </source>
</evidence>
<proteinExistence type="inferred from homology"/>
<dbReference type="PANTHER" id="PTHR41534">
    <property type="entry name" value="BLR3401 PROTEIN"/>
    <property type="match status" value="1"/>
</dbReference>
<dbReference type="PANTHER" id="PTHR41534:SF2">
    <property type="entry name" value="3-PHENYLPROPIONATE_CINNAMIC ACID DIOXYGENASE SUBUNIT BETA"/>
    <property type="match status" value="1"/>
</dbReference>
<evidence type="ECO:0000256" key="1">
    <source>
        <dbReference type="ARBA" id="ARBA00009570"/>
    </source>
</evidence>
<dbReference type="RefSeq" id="WP_259315723.1">
    <property type="nucleotide sequence ID" value="NZ_CP087164.1"/>
</dbReference>
<sequence length="172" mass="19779">MSASLQEQALRPTAVSRAQVEDLLYDEAALLDAWRMDEWLELWTDDAQYIVPTNDNPDADPDHDLMYINHDLRLLSGLVVRLKSVHAHREYPWSSTRHFVSNVRVLGEDADGDIHVDAAFQVWRFRNKDQDCFVGRYAYRLRGGPTGLRLRSKRVSMDAWRLAPMGAISIVL</sequence>
<dbReference type="EMBL" id="CP087164">
    <property type="protein sequence ID" value="UGS36042.1"/>
    <property type="molecule type" value="Genomic_DNA"/>
</dbReference>
<dbReference type="InterPro" id="IPR032710">
    <property type="entry name" value="NTF2-like_dom_sf"/>
</dbReference>
<accession>A0A9E7C0Z1</accession>
<organism evidence="3 4">
    <name type="scientific">Capillimicrobium parvum</name>
    <dbReference type="NCBI Taxonomy" id="2884022"/>
    <lineage>
        <taxon>Bacteria</taxon>
        <taxon>Bacillati</taxon>
        <taxon>Actinomycetota</taxon>
        <taxon>Thermoleophilia</taxon>
        <taxon>Solirubrobacterales</taxon>
        <taxon>Capillimicrobiaceae</taxon>
        <taxon>Capillimicrobium</taxon>
    </lineage>
</organism>
<dbReference type="KEGG" id="sbae:DSM104329_02439"/>
<dbReference type="GO" id="GO:0016491">
    <property type="term" value="F:oxidoreductase activity"/>
    <property type="evidence" value="ECO:0007669"/>
    <property type="project" value="UniProtKB-KW"/>
</dbReference>
<comment type="similarity">
    <text evidence="1">Belongs to the bacterial ring-hydroxylating dioxygenase beta subunit family.</text>
</comment>
<dbReference type="SUPFAM" id="SSF54427">
    <property type="entry name" value="NTF2-like"/>
    <property type="match status" value="1"/>
</dbReference>
<evidence type="ECO:0000313" key="4">
    <source>
        <dbReference type="Proteomes" id="UP001162834"/>
    </source>
</evidence>
<dbReference type="InterPro" id="IPR000391">
    <property type="entry name" value="Rng_hydr_dOase-bsu"/>
</dbReference>
<dbReference type="Proteomes" id="UP001162834">
    <property type="component" value="Chromosome"/>
</dbReference>
<dbReference type="Gene3D" id="3.10.450.50">
    <property type="match status" value="1"/>
</dbReference>
<dbReference type="AlphaFoldDB" id="A0A9E7C0Z1"/>
<reference evidence="3" key="1">
    <citation type="journal article" date="2022" name="Int. J. Syst. Evol. Microbiol.">
        <title>Pseudomonas aegrilactucae sp. nov. and Pseudomonas morbosilactucae sp. nov., pathogens causing bacterial rot of lettuce in Japan.</title>
        <authorList>
            <person name="Sawada H."/>
            <person name="Fujikawa T."/>
            <person name="Satou M."/>
        </authorList>
    </citation>
    <scope>NUCLEOTIDE SEQUENCE</scope>
    <source>
        <strain evidence="3">0166_1</strain>
    </source>
</reference>
<keyword evidence="2" id="KW-0560">Oxidoreductase</keyword>
<keyword evidence="4" id="KW-1185">Reference proteome</keyword>
<name>A0A9E7C0Z1_9ACTN</name>
<protein>
    <submittedName>
        <fullName evidence="3">p-cumate 2,3-dioxygenase system, small oxygenase component</fullName>
    </submittedName>
</protein>
<gene>
    <name evidence="3" type="primary">cmtAc</name>
    <name evidence="3" type="ORF">DSM104329_02439</name>
</gene>
<dbReference type="CDD" id="cd00667">
    <property type="entry name" value="ring_hydroxylating_dioxygenases_beta"/>
    <property type="match status" value="1"/>
</dbReference>